<sequence length="247" mass="26418">MQNATLVALSGQVALRRKLDVIANNVANMDTAGFKRVSLDFEETTMPKASATLFPRRDRDNRFVRELATVHDFSAGSVEMTGNELDVAIEAEDSFFVVGTPAGERYTRAGDFAIDNTGRLVTADGKPVLGDGGEIVFGNEETNIAIARDGTISSSAGLKGRLRIAAFTDTSVLSKDGDNLYSASAAPTPPAFVRVRQGALEKSNVSGVQELTAMLGVQRAYERISNMVKQQNDLSARAIERLGSVNA</sequence>
<evidence type="ECO:0000256" key="1">
    <source>
        <dbReference type="ARBA" id="ARBA00004117"/>
    </source>
</evidence>
<dbReference type="Pfam" id="PF00460">
    <property type="entry name" value="Flg_bb_rod"/>
    <property type="match status" value="1"/>
</dbReference>
<evidence type="ECO:0000313" key="8">
    <source>
        <dbReference type="EMBL" id="PKR90176.1"/>
    </source>
</evidence>
<feature type="domain" description="Flagellar hook protein FlgE/F/G-like D1" evidence="7">
    <location>
        <begin position="93"/>
        <end position="153"/>
    </location>
</feature>
<reference evidence="8 9" key="1">
    <citation type="submission" date="2017-12" db="EMBL/GenBank/DDBJ databases">
        <title>Anaerobic carbon monoxide metabolism by Pleomorphomonas carboxyditropha sp. nov., a new mesophilic hydrogenogenic carboxidotroph.</title>
        <authorList>
            <person name="Esquivel-Elizondo S."/>
            <person name="Krajmalnik-Brown R."/>
        </authorList>
    </citation>
    <scope>NUCLEOTIDE SEQUENCE [LARGE SCALE GENOMIC DNA]</scope>
    <source>
        <strain evidence="8 9">R5-392</strain>
    </source>
</reference>
<dbReference type="PANTHER" id="PTHR30435">
    <property type="entry name" value="FLAGELLAR PROTEIN"/>
    <property type="match status" value="1"/>
</dbReference>
<dbReference type="PANTHER" id="PTHR30435:SF19">
    <property type="entry name" value="FLAGELLAR BASAL-BODY ROD PROTEIN FLGG"/>
    <property type="match status" value="1"/>
</dbReference>
<feature type="domain" description="Flagellar basal-body/hook protein C-terminal" evidence="6">
    <location>
        <begin position="196"/>
        <end position="239"/>
    </location>
</feature>
<dbReference type="InterPro" id="IPR012836">
    <property type="entry name" value="FlgF"/>
</dbReference>
<keyword evidence="8" id="KW-0969">Cilium</keyword>
<dbReference type="OrthoDB" id="9804559at2"/>
<name>A0A1I4R5S8_9HYPH</name>
<keyword evidence="3 4" id="KW-0975">Bacterial flagellum</keyword>
<accession>A0A1I4R5S8</accession>
<dbReference type="GO" id="GO:0071978">
    <property type="term" value="P:bacterial-type flagellum-dependent swarming motility"/>
    <property type="evidence" value="ECO:0007669"/>
    <property type="project" value="TreeGrafter"/>
</dbReference>
<comment type="subcellular location">
    <subcellularLocation>
        <location evidence="1 4">Bacterial flagellum basal body</location>
    </subcellularLocation>
</comment>
<dbReference type="InterPro" id="IPR010930">
    <property type="entry name" value="Flg_bb/hook_C_dom"/>
</dbReference>
<dbReference type="NCBIfam" id="TIGR03506">
    <property type="entry name" value="FlgEFG_subfam"/>
    <property type="match status" value="1"/>
</dbReference>
<evidence type="ECO:0000259" key="7">
    <source>
        <dbReference type="Pfam" id="PF22692"/>
    </source>
</evidence>
<evidence type="ECO:0000256" key="3">
    <source>
        <dbReference type="ARBA" id="ARBA00023143"/>
    </source>
</evidence>
<dbReference type="AlphaFoldDB" id="A0A1I4R5S8"/>
<dbReference type="Proteomes" id="UP000233491">
    <property type="component" value="Unassembled WGS sequence"/>
</dbReference>
<organism evidence="8 9">
    <name type="scientific">Pleomorphomonas diazotrophica</name>
    <dbReference type="NCBI Taxonomy" id="1166257"/>
    <lineage>
        <taxon>Bacteria</taxon>
        <taxon>Pseudomonadati</taxon>
        <taxon>Pseudomonadota</taxon>
        <taxon>Alphaproteobacteria</taxon>
        <taxon>Hyphomicrobiales</taxon>
        <taxon>Pleomorphomonadaceae</taxon>
        <taxon>Pleomorphomonas</taxon>
    </lineage>
</organism>
<dbReference type="RefSeq" id="WP_101287272.1">
    <property type="nucleotide sequence ID" value="NZ_FOUQ01000001.1"/>
</dbReference>
<comment type="subunit">
    <text evidence="4">The basal body constitutes a major portion of the flagellar organelle and consists of five rings (E,L,P,S, and M) mounted on a central rod. The rod consists of about 26 subunits of FlgG in the distal portion, and FlgB, FlgC and FlgF are thought to build up the proximal portion of the rod with about 6 subunits each.</text>
</comment>
<dbReference type="EMBL" id="PJNW01000002">
    <property type="protein sequence ID" value="PKR90176.1"/>
    <property type="molecule type" value="Genomic_DNA"/>
</dbReference>
<comment type="similarity">
    <text evidence="2 4">Belongs to the flagella basal body rod proteins family.</text>
</comment>
<evidence type="ECO:0000256" key="2">
    <source>
        <dbReference type="ARBA" id="ARBA00009677"/>
    </source>
</evidence>
<dbReference type="PROSITE" id="PS00588">
    <property type="entry name" value="FLAGELLA_BB_ROD"/>
    <property type="match status" value="1"/>
</dbReference>
<dbReference type="InterPro" id="IPR053967">
    <property type="entry name" value="LlgE_F_G-like_D1"/>
</dbReference>
<dbReference type="InterPro" id="IPR019776">
    <property type="entry name" value="Flagellar_basal_body_rod_CS"/>
</dbReference>
<evidence type="ECO:0000259" key="6">
    <source>
        <dbReference type="Pfam" id="PF06429"/>
    </source>
</evidence>
<keyword evidence="9" id="KW-1185">Reference proteome</keyword>
<dbReference type="Pfam" id="PF22692">
    <property type="entry name" value="LlgE_F_G_D1"/>
    <property type="match status" value="1"/>
</dbReference>
<evidence type="ECO:0000259" key="5">
    <source>
        <dbReference type="Pfam" id="PF00460"/>
    </source>
</evidence>
<dbReference type="InterPro" id="IPR020013">
    <property type="entry name" value="Flagellar_FlgE/F/G"/>
</dbReference>
<gene>
    <name evidence="8" type="primary">flgF</name>
    <name evidence="8" type="ORF">CXZ10_01950</name>
</gene>
<dbReference type="GO" id="GO:0030694">
    <property type="term" value="C:bacterial-type flagellum basal body, rod"/>
    <property type="evidence" value="ECO:0007669"/>
    <property type="project" value="UniProtKB-UniRule"/>
</dbReference>
<dbReference type="Pfam" id="PF06429">
    <property type="entry name" value="Flg_bbr_C"/>
    <property type="match status" value="1"/>
</dbReference>
<keyword evidence="8" id="KW-0282">Flagellum</keyword>
<protein>
    <recommendedName>
        <fullName evidence="4">Flagellar basal-body rod protein FlgF</fullName>
    </recommendedName>
</protein>
<dbReference type="SUPFAM" id="SSF117143">
    <property type="entry name" value="Flagellar hook protein flgE"/>
    <property type="match status" value="1"/>
</dbReference>
<keyword evidence="8" id="KW-0966">Cell projection</keyword>
<dbReference type="NCBIfam" id="TIGR02490">
    <property type="entry name" value="flgF"/>
    <property type="match status" value="1"/>
</dbReference>
<evidence type="ECO:0000256" key="4">
    <source>
        <dbReference type="RuleBase" id="RU362116"/>
    </source>
</evidence>
<feature type="domain" description="Flagellar basal body rod protein N-terminal" evidence="5">
    <location>
        <begin position="7"/>
        <end position="35"/>
    </location>
</feature>
<comment type="caution">
    <text evidence="8">The sequence shown here is derived from an EMBL/GenBank/DDBJ whole genome shotgun (WGS) entry which is preliminary data.</text>
</comment>
<evidence type="ECO:0000313" key="9">
    <source>
        <dbReference type="Proteomes" id="UP000233491"/>
    </source>
</evidence>
<dbReference type="InterPro" id="IPR037925">
    <property type="entry name" value="FlgE/F/G-like"/>
</dbReference>
<dbReference type="InterPro" id="IPR001444">
    <property type="entry name" value="Flag_bb_rod_N"/>
</dbReference>
<proteinExistence type="inferred from homology"/>